<sequence length="530" mass="55907">MTQTSAPAAPGDPVDAPSVAPRRATALGPASGVASRVWGRRRDWAGPVAVFVIVFVGYVLFAAQQWAHFTARSWDLGIFTQLLAHYAALQPPIVDIKGDGYNLLGDHFHPLLAVLAPIYAIFPSAFTLLVIQAACFALSAAVFTRAALTRLGPIAGVALGLAFGFAWGLQYAADAQFHEIALAVPLLTLSLIAVLDRRWGVATLWGAPLVFVKEDLGLTVVMLGLVIMLLAWRERRGHPHEDVSAVAQHGRVGVAPRAGAASAPSVLRGLARLSGVSLGAGLAVWGVVWFVVATMIVLPALNPGGEWAYADKADPLSVLTDTAILFNPAKGETLALILASSAVLVLRSPLALLLLPTLAWRFLSTNTGYWAPTWHYSAVLIPIVLVALLDAIERGRSSRWAWMRAYVRQAPAIAVTAAIVLLPGLPLFSLVTAAAWEPSPRAASARAAIAAVPAGASVVSDIGLMNYLVSDHEVYWIGNANPEPDCIVIDTVAGGTPGEWGSVTDVGQRLFPGVGYGVVFDGDGYEVACR</sequence>
<dbReference type="AlphaFoldDB" id="A0A1G6QUN9"/>
<feature type="transmembrane region" description="Helical" evidence="2">
    <location>
        <begin position="282"/>
        <end position="301"/>
    </location>
</feature>
<feature type="transmembrane region" description="Helical" evidence="2">
    <location>
        <begin position="448"/>
        <end position="469"/>
    </location>
</feature>
<feature type="transmembrane region" description="Helical" evidence="2">
    <location>
        <begin position="175"/>
        <end position="195"/>
    </location>
</feature>
<evidence type="ECO:0000256" key="2">
    <source>
        <dbReference type="SAM" id="Phobius"/>
    </source>
</evidence>
<dbReference type="Proteomes" id="UP000183203">
    <property type="component" value="Unassembled WGS sequence"/>
</dbReference>
<feature type="transmembrane region" description="Helical" evidence="2">
    <location>
        <begin position="151"/>
        <end position="169"/>
    </location>
</feature>
<feature type="transmembrane region" description="Helical" evidence="2">
    <location>
        <begin position="374"/>
        <end position="392"/>
    </location>
</feature>
<gene>
    <name evidence="3" type="ORF">SAMN05216418_3364</name>
</gene>
<dbReference type="InterPro" id="IPR018650">
    <property type="entry name" value="STSV1_Orf64"/>
</dbReference>
<feature type="region of interest" description="Disordered" evidence="1">
    <location>
        <begin position="1"/>
        <end position="20"/>
    </location>
</feature>
<evidence type="ECO:0000313" key="4">
    <source>
        <dbReference type="Proteomes" id="UP000183203"/>
    </source>
</evidence>
<feature type="transmembrane region" description="Helical" evidence="2">
    <location>
        <begin position="216"/>
        <end position="232"/>
    </location>
</feature>
<dbReference type="RefSeq" id="WP_082642342.1">
    <property type="nucleotide sequence ID" value="NZ_FMYG01000009.1"/>
</dbReference>
<accession>A0A1G6QUN9</accession>
<keyword evidence="2" id="KW-1133">Transmembrane helix</keyword>
<dbReference type="Pfam" id="PF09852">
    <property type="entry name" value="DUF2079"/>
    <property type="match status" value="1"/>
</dbReference>
<evidence type="ECO:0000256" key="1">
    <source>
        <dbReference type="SAM" id="MobiDB-lite"/>
    </source>
</evidence>
<reference evidence="3 4" key="1">
    <citation type="submission" date="2016-09" db="EMBL/GenBank/DDBJ databases">
        <authorList>
            <person name="Capua I."/>
            <person name="De Benedictis P."/>
            <person name="Joannis T."/>
            <person name="Lombin L.H."/>
            <person name="Cattoli G."/>
        </authorList>
    </citation>
    <scope>NUCLEOTIDE SEQUENCE [LARGE SCALE GENOMIC DNA]</scope>
    <source>
        <strain evidence="3 4">NIO-1002</strain>
    </source>
</reference>
<feature type="transmembrane region" description="Helical" evidence="2">
    <location>
        <begin position="413"/>
        <end position="436"/>
    </location>
</feature>
<dbReference type="OrthoDB" id="5240834at2"/>
<feature type="transmembrane region" description="Helical" evidence="2">
    <location>
        <begin position="118"/>
        <end position="144"/>
    </location>
</feature>
<name>A0A1G6QUN9_9MICO</name>
<organism evidence="3 4">
    <name type="scientific">Microbacterium enclense</name>
    <dbReference type="NCBI Taxonomy" id="993073"/>
    <lineage>
        <taxon>Bacteria</taxon>
        <taxon>Bacillati</taxon>
        <taxon>Actinomycetota</taxon>
        <taxon>Actinomycetes</taxon>
        <taxon>Micrococcales</taxon>
        <taxon>Microbacteriaceae</taxon>
        <taxon>Microbacterium</taxon>
    </lineage>
</organism>
<dbReference type="EMBL" id="FMYG01000009">
    <property type="protein sequence ID" value="SDC95387.1"/>
    <property type="molecule type" value="Genomic_DNA"/>
</dbReference>
<feature type="transmembrane region" description="Helical" evidence="2">
    <location>
        <begin position="44"/>
        <end position="67"/>
    </location>
</feature>
<evidence type="ECO:0000313" key="3">
    <source>
        <dbReference type="EMBL" id="SDC95387.1"/>
    </source>
</evidence>
<keyword evidence="2" id="KW-0472">Membrane</keyword>
<protein>
    <submittedName>
        <fullName evidence="3">Uncharacterized membrane protein</fullName>
    </submittedName>
</protein>
<feature type="transmembrane region" description="Helical" evidence="2">
    <location>
        <begin position="334"/>
        <end position="354"/>
    </location>
</feature>
<proteinExistence type="predicted"/>
<keyword evidence="2" id="KW-0812">Transmembrane</keyword>